<keyword evidence="6 8" id="KW-1133">Transmembrane helix</keyword>
<feature type="transmembrane region" description="Helical" evidence="8">
    <location>
        <begin position="86"/>
        <end position="105"/>
    </location>
</feature>
<evidence type="ECO:0000256" key="2">
    <source>
        <dbReference type="ARBA" id="ARBA00007935"/>
    </source>
</evidence>
<organism evidence="9 10">
    <name type="scientific">Swingsia samuiensis</name>
    <dbReference type="NCBI Taxonomy" id="1293412"/>
    <lineage>
        <taxon>Bacteria</taxon>
        <taxon>Pseudomonadati</taxon>
        <taxon>Pseudomonadota</taxon>
        <taxon>Alphaproteobacteria</taxon>
        <taxon>Acetobacterales</taxon>
        <taxon>Acetobacteraceae</taxon>
        <taxon>Swingsia</taxon>
    </lineage>
</organism>
<dbReference type="Proteomes" id="UP000316313">
    <property type="component" value="Chromosome"/>
</dbReference>
<dbReference type="KEGG" id="ssam:E3D00_09455"/>
<protein>
    <submittedName>
        <fullName evidence="9">Iron ABC transporter permease</fullName>
    </submittedName>
</protein>
<evidence type="ECO:0000256" key="4">
    <source>
        <dbReference type="ARBA" id="ARBA00022475"/>
    </source>
</evidence>
<dbReference type="GO" id="GO:0005886">
    <property type="term" value="C:plasma membrane"/>
    <property type="evidence" value="ECO:0007669"/>
    <property type="project" value="UniProtKB-SubCell"/>
</dbReference>
<dbReference type="CDD" id="cd06550">
    <property type="entry name" value="TM_ABC_iron-siderophores_like"/>
    <property type="match status" value="1"/>
</dbReference>
<evidence type="ECO:0000256" key="1">
    <source>
        <dbReference type="ARBA" id="ARBA00004651"/>
    </source>
</evidence>
<accession>A0A4Y6UN37</accession>
<dbReference type="EMBL" id="CP038141">
    <property type="protein sequence ID" value="QDH17767.1"/>
    <property type="molecule type" value="Genomic_DNA"/>
</dbReference>
<evidence type="ECO:0000256" key="8">
    <source>
        <dbReference type="SAM" id="Phobius"/>
    </source>
</evidence>
<feature type="transmembrane region" description="Helical" evidence="8">
    <location>
        <begin position="239"/>
        <end position="264"/>
    </location>
</feature>
<feature type="transmembrane region" description="Helical" evidence="8">
    <location>
        <begin position="111"/>
        <end position="133"/>
    </location>
</feature>
<name>A0A4Y6UN37_9PROT</name>
<evidence type="ECO:0000256" key="6">
    <source>
        <dbReference type="ARBA" id="ARBA00022989"/>
    </source>
</evidence>
<dbReference type="OrthoDB" id="9811975at2"/>
<keyword evidence="5 8" id="KW-0812">Transmembrane</keyword>
<dbReference type="InterPro" id="IPR037294">
    <property type="entry name" value="ABC_BtuC-like"/>
</dbReference>
<comment type="subcellular location">
    <subcellularLocation>
        <location evidence="1">Cell membrane</location>
        <topology evidence="1">Multi-pass membrane protein</topology>
    </subcellularLocation>
</comment>
<feature type="transmembrane region" description="Helical" evidence="8">
    <location>
        <begin position="50"/>
        <end position="74"/>
    </location>
</feature>
<evidence type="ECO:0000256" key="5">
    <source>
        <dbReference type="ARBA" id="ARBA00022692"/>
    </source>
</evidence>
<dbReference type="GO" id="GO:0022857">
    <property type="term" value="F:transmembrane transporter activity"/>
    <property type="evidence" value="ECO:0007669"/>
    <property type="project" value="InterPro"/>
</dbReference>
<keyword evidence="10" id="KW-1185">Reference proteome</keyword>
<sequence>MKFIILLGMSFLLVGGAEFTIGTAHLSCQQTIHGFLAGPYSHDIIARIIWLFRIPRFFLAFLAGVGLAASGSLLQGVTRNSLADPFLFGLSSGAAAGAVAMIVFANDILGIWTTQLGAICGSLCSTGAFFLLAFYRRNVLSSDRIILSGLSVSFIFSTITNFFIFYGDRNTAQSVLFWTIGSFSSAQWSNIPIALLATGIIILYGIKNNNQIVAMLAGKETAFSLGVNVQYLYVTTLCVTSFSCALLVSLCGPIGFVGLIVPHLVRLFYVRSFRKLFLYSSFAGGILTTVADIISKIIIPSQEVPVGIIISAIGSVFLMLMLLKGKGHNSAS</sequence>
<proteinExistence type="inferred from homology"/>
<dbReference type="RefSeq" id="WP_141462032.1">
    <property type="nucleotide sequence ID" value="NZ_CP038141.1"/>
</dbReference>
<feature type="transmembrane region" description="Helical" evidence="8">
    <location>
        <begin position="276"/>
        <end position="298"/>
    </location>
</feature>
<keyword evidence="4" id="KW-1003">Cell membrane</keyword>
<dbReference type="SUPFAM" id="SSF81345">
    <property type="entry name" value="ABC transporter involved in vitamin B12 uptake, BtuC"/>
    <property type="match status" value="1"/>
</dbReference>
<gene>
    <name evidence="9" type="ORF">E3D00_09455</name>
</gene>
<feature type="transmembrane region" description="Helical" evidence="8">
    <location>
        <begin position="186"/>
        <end position="206"/>
    </location>
</feature>
<dbReference type="InterPro" id="IPR000522">
    <property type="entry name" value="ABC_transptr_permease_BtuC"/>
</dbReference>
<evidence type="ECO:0000313" key="10">
    <source>
        <dbReference type="Proteomes" id="UP000316313"/>
    </source>
</evidence>
<dbReference type="GO" id="GO:0033214">
    <property type="term" value="P:siderophore-iron import into cell"/>
    <property type="evidence" value="ECO:0007669"/>
    <property type="project" value="TreeGrafter"/>
</dbReference>
<evidence type="ECO:0000256" key="3">
    <source>
        <dbReference type="ARBA" id="ARBA00022448"/>
    </source>
</evidence>
<evidence type="ECO:0000313" key="9">
    <source>
        <dbReference type="EMBL" id="QDH17767.1"/>
    </source>
</evidence>
<evidence type="ECO:0000256" key="7">
    <source>
        <dbReference type="ARBA" id="ARBA00023136"/>
    </source>
</evidence>
<dbReference type="PANTHER" id="PTHR30472">
    <property type="entry name" value="FERRIC ENTEROBACTIN TRANSPORT SYSTEM PERMEASE PROTEIN"/>
    <property type="match status" value="1"/>
</dbReference>
<dbReference type="AlphaFoldDB" id="A0A4Y6UN37"/>
<feature type="transmembrane region" description="Helical" evidence="8">
    <location>
        <begin position="145"/>
        <end position="166"/>
    </location>
</feature>
<dbReference type="Pfam" id="PF01032">
    <property type="entry name" value="FecCD"/>
    <property type="match status" value="1"/>
</dbReference>
<reference evidence="9 10" key="1">
    <citation type="submission" date="2019-03" db="EMBL/GenBank/DDBJ databases">
        <title>The complete genome sequence of Swingsia samuiensis NBRC107927(T).</title>
        <authorList>
            <person name="Chua K.-O."/>
            <person name="Chan K.-G."/>
            <person name="See-Too W.-S."/>
        </authorList>
    </citation>
    <scope>NUCLEOTIDE SEQUENCE [LARGE SCALE GENOMIC DNA]</scope>
    <source>
        <strain evidence="9 10">AH83</strain>
    </source>
</reference>
<dbReference type="Gene3D" id="1.10.3470.10">
    <property type="entry name" value="ABC transporter involved in vitamin B12 uptake, BtuC"/>
    <property type="match status" value="1"/>
</dbReference>
<comment type="similarity">
    <text evidence="2">Belongs to the binding-protein-dependent transport system permease family. FecCD subfamily.</text>
</comment>
<feature type="transmembrane region" description="Helical" evidence="8">
    <location>
        <begin position="304"/>
        <end position="323"/>
    </location>
</feature>
<keyword evidence="7 8" id="KW-0472">Membrane</keyword>
<dbReference type="PANTHER" id="PTHR30472:SF67">
    <property type="entry name" value="PERMEASE OF ABC TRANSPORTER-RELATED"/>
    <property type="match status" value="1"/>
</dbReference>
<keyword evidence="3" id="KW-0813">Transport</keyword>